<dbReference type="Gene3D" id="3.30.70.270">
    <property type="match status" value="1"/>
</dbReference>
<dbReference type="InterPro" id="IPR035965">
    <property type="entry name" value="PAS-like_dom_sf"/>
</dbReference>
<dbReference type="PANTHER" id="PTHR44757:SF2">
    <property type="entry name" value="BIOFILM ARCHITECTURE MAINTENANCE PROTEIN MBAA"/>
    <property type="match status" value="1"/>
</dbReference>
<dbReference type="InterPro" id="IPR000160">
    <property type="entry name" value="GGDEF_dom"/>
</dbReference>
<dbReference type="Pfam" id="PF00563">
    <property type="entry name" value="EAL"/>
    <property type="match status" value="1"/>
</dbReference>
<feature type="transmembrane region" description="Helical" evidence="1">
    <location>
        <begin position="100"/>
        <end position="118"/>
    </location>
</feature>
<dbReference type="OrthoDB" id="9814202at2"/>
<dbReference type="Pfam" id="PF00990">
    <property type="entry name" value="GGDEF"/>
    <property type="match status" value="1"/>
</dbReference>
<feature type="transmembrane region" description="Helical" evidence="1">
    <location>
        <begin position="20"/>
        <end position="45"/>
    </location>
</feature>
<feature type="domain" description="EAL" evidence="2">
    <location>
        <begin position="519"/>
        <end position="769"/>
    </location>
</feature>
<keyword evidence="1" id="KW-1133">Transmembrane helix</keyword>
<evidence type="ECO:0000313" key="5">
    <source>
        <dbReference type="Proteomes" id="UP000323142"/>
    </source>
</evidence>
<proteinExistence type="predicted"/>
<dbReference type="PROSITE" id="PS50883">
    <property type="entry name" value="EAL"/>
    <property type="match status" value="1"/>
</dbReference>
<dbReference type="PANTHER" id="PTHR44757">
    <property type="entry name" value="DIGUANYLATE CYCLASE DGCP"/>
    <property type="match status" value="1"/>
</dbReference>
<dbReference type="SUPFAM" id="SSF55073">
    <property type="entry name" value="Nucleotide cyclase"/>
    <property type="match status" value="1"/>
</dbReference>
<evidence type="ECO:0000313" key="4">
    <source>
        <dbReference type="EMBL" id="KAA2233123.1"/>
    </source>
</evidence>
<dbReference type="Pfam" id="PF12860">
    <property type="entry name" value="PAS_7"/>
    <property type="match status" value="1"/>
</dbReference>
<dbReference type="InterPro" id="IPR035919">
    <property type="entry name" value="EAL_sf"/>
</dbReference>
<dbReference type="CDD" id="cd01949">
    <property type="entry name" value="GGDEF"/>
    <property type="match status" value="1"/>
</dbReference>
<reference evidence="4 5" key="1">
    <citation type="submission" date="2019-09" db="EMBL/GenBank/DDBJ databases">
        <title>Salinarimonas rosea gen. nov., sp. nov., a new member of the a-2 subgroup of the Proteobacteria.</title>
        <authorList>
            <person name="Liu J."/>
        </authorList>
    </citation>
    <scope>NUCLEOTIDE SEQUENCE [LARGE SCALE GENOMIC DNA]</scope>
    <source>
        <strain evidence="4 5">BN140002</strain>
    </source>
</reference>
<dbReference type="Proteomes" id="UP000323142">
    <property type="component" value="Unassembled WGS sequence"/>
</dbReference>
<keyword evidence="5" id="KW-1185">Reference proteome</keyword>
<keyword evidence="1" id="KW-0812">Transmembrane</keyword>
<sequence>MMFRKLLTVRRLDAELPREVRAALVASLFAPFGSLIVGAVSGAVIGVMVSQRAGDPWMTVCAFAICLVAVGRIVSAYAYRRLARPDVVGFEARWQRIYEVGAWSYSGLLGLLCCLAILRTDDLGVHLVVATTTAGYAAGITGRNAGRPFIAISQLLLAAGPLSVALLVYGDALHFGLGIVILLFMYGMTDITLSIRDIVVQALVTTRDKAALAARYAEQANRFDAALNNASHGLCMFGPDSRLVVWNERFLELSGLPREMVRAGATMRDLVRGSIAAGNHPGSTPRQTMRALITDLSGETGQTFVGLGDGRTLALSRRLMRDGGSVVIFEDVTDRRRAEERIARMARFDELTGLPNRAQFRERIAEALKGEGRHAPAPFALHVIDLDYFKTVNDTLGHPMGDRLLQAVAARLEGVVEAPDMIARLGGDEFVVLQFATADRGEVEALAQHILHAVRAPFEVDGHRLDIGASIGVALFPAHGTDGDKLFKCADMALYAAKAAGRGALRFFEIEMDVAAQARRALELDLRHAMARGELQVYFQPIVDLSTDRFAGCEALLRWKHPTRGFVSPAEFIPIAEETGLIIPIGEWVVGEACAMAAGWPRDMRVAVNLSPVQFKDPHLPMRIIGALSRTGLPASRLELEITETAVLQDSEATLAAMHQLQHLGVHMSLDDFGTGFSSLSYLRTFPFQKIKIDQSFTRDLGRDPGALAIVRAVSAMGKDLGMHIVVEGVETQEQLDLVRREGCSEVQGYLLGRPMTNEALCALIAPEEPAQVGAQAGA</sequence>
<dbReference type="InterPro" id="IPR001633">
    <property type="entry name" value="EAL_dom"/>
</dbReference>
<organism evidence="4 5">
    <name type="scientific">Salinarimonas soli</name>
    <dbReference type="NCBI Taxonomy" id="1638099"/>
    <lineage>
        <taxon>Bacteria</taxon>
        <taxon>Pseudomonadati</taxon>
        <taxon>Pseudomonadota</taxon>
        <taxon>Alphaproteobacteria</taxon>
        <taxon>Hyphomicrobiales</taxon>
        <taxon>Salinarimonadaceae</taxon>
        <taxon>Salinarimonas</taxon>
    </lineage>
</organism>
<reference evidence="4 5" key="2">
    <citation type="submission" date="2019-09" db="EMBL/GenBank/DDBJ databases">
        <authorList>
            <person name="Jin C."/>
        </authorList>
    </citation>
    <scope>NUCLEOTIDE SEQUENCE [LARGE SCALE GENOMIC DNA]</scope>
    <source>
        <strain evidence="4 5">BN140002</strain>
    </source>
</reference>
<dbReference type="NCBIfam" id="TIGR00254">
    <property type="entry name" value="GGDEF"/>
    <property type="match status" value="1"/>
</dbReference>
<dbReference type="PROSITE" id="PS50887">
    <property type="entry name" value="GGDEF"/>
    <property type="match status" value="1"/>
</dbReference>
<evidence type="ECO:0000259" key="3">
    <source>
        <dbReference type="PROSITE" id="PS50887"/>
    </source>
</evidence>
<dbReference type="Gene3D" id="3.20.20.450">
    <property type="entry name" value="EAL domain"/>
    <property type="match status" value="1"/>
</dbReference>
<dbReference type="InterPro" id="IPR029787">
    <property type="entry name" value="Nucleotide_cyclase"/>
</dbReference>
<feature type="transmembrane region" description="Helical" evidence="1">
    <location>
        <begin position="57"/>
        <end position="79"/>
    </location>
</feature>
<dbReference type="InterPro" id="IPR043128">
    <property type="entry name" value="Rev_trsase/Diguanyl_cyclase"/>
</dbReference>
<feature type="transmembrane region" description="Helical" evidence="1">
    <location>
        <begin position="124"/>
        <end position="142"/>
    </location>
</feature>
<feature type="transmembrane region" description="Helical" evidence="1">
    <location>
        <begin position="149"/>
        <end position="169"/>
    </location>
</feature>
<protein>
    <submittedName>
        <fullName evidence="4">EAL domain-containing protein</fullName>
    </submittedName>
</protein>
<dbReference type="AlphaFoldDB" id="A0A5B2V0T9"/>
<keyword evidence="1" id="KW-0472">Membrane</keyword>
<dbReference type="SUPFAM" id="SSF141868">
    <property type="entry name" value="EAL domain-like"/>
    <property type="match status" value="1"/>
</dbReference>
<dbReference type="SUPFAM" id="SSF55785">
    <property type="entry name" value="PYP-like sensor domain (PAS domain)"/>
    <property type="match status" value="1"/>
</dbReference>
<dbReference type="CDD" id="cd01948">
    <property type="entry name" value="EAL"/>
    <property type="match status" value="1"/>
</dbReference>
<dbReference type="RefSeq" id="WP_149822282.1">
    <property type="nucleotide sequence ID" value="NZ_VUOA01000056.1"/>
</dbReference>
<dbReference type="EMBL" id="VUOA01000056">
    <property type="protein sequence ID" value="KAA2233123.1"/>
    <property type="molecule type" value="Genomic_DNA"/>
</dbReference>
<feature type="domain" description="GGDEF" evidence="3">
    <location>
        <begin position="377"/>
        <end position="510"/>
    </location>
</feature>
<name>A0A5B2V0T9_9HYPH</name>
<evidence type="ECO:0000256" key="1">
    <source>
        <dbReference type="SAM" id="Phobius"/>
    </source>
</evidence>
<dbReference type="Gene3D" id="3.30.450.20">
    <property type="entry name" value="PAS domain"/>
    <property type="match status" value="1"/>
</dbReference>
<dbReference type="SMART" id="SM00267">
    <property type="entry name" value="GGDEF"/>
    <property type="match status" value="1"/>
</dbReference>
<dbReference type="SMART" id="SM00052">
    <property type="entry name" value="EAL"/>
    <property type="match status" value="1"/>
</dbReference>
<accession>A0A5B2V0T9</accession>
<evidence type="ECO:0000259" key="2">
    <source>
        <dbReference type="PROSITE" id="PS50883"/>
    </source>
</evidence>
<comment type="caution">
    <text evidence="4">The sequence shown here is derived from an EMBL/GenBank/DDBJ whole genome shotgun (WGS) entry which is preliminary data.</text>
</comment>
<dbReference type="InterPro" id="IPR052155">
    <property type="entry name" value="Biofilm_reg_signaling"/>
</dbReference>
<gene>
    <name evidence="4" type="ORF">F0L46_24715</name>
</gene>